<evidence type="ECO:0000313" key="5">
    <source>
        <dbReference type="Proteomes" id="UP000215545"/>
    </source>
</evidence>
<dbReference type="InterPro" id="IPR054817">
    <property type="entry name" value="Glycosyl_F510_1955-like"/>
</dbReference>
<name>A0A1N6VZV7_9BACI</name>
<keyword evidence="1" id="KW-0472">Membrane</keyword>
<gene>
    <name evidence="2" type="ORF">B1B05_09395</name>
    <name evidence="3" type="ORF">SAMN05443094_10431</name>
</gene>
<keyword evidence="5" id="KW-1185">Reference proteome</keyword>
<evidence type="ECO:0000313" key="3">
    <source>
        <dbReference type="EMBL" id="SIQ83411.1"/>
    </source>
</evidence>
<evidence type="ECO:0000313" key="2">
    <source>
        <dbReference type="EMBL" id="OXS77811.1"/>
    </source>
</evidence>
<feature type="transmembrane region" description="Helical" evidence="1">
    <location>
        <begin position="12"/>
        <end position="32"/>
    </location>
</feature>
<dbReference type="InterPro" id="IPR015943">
    <property type="entry name" value="WD40/YVTN_repeat-like_dom_sf"/>
</dbReference>
<dbReference type="STRING" id="1017273.SAMN05443094_10431"/>
<protein>
    <submittedName>
        <fullName evidence="3">Beta-barrel assembly machine subunit BamC</fullName>
    </submittedName>
</protein>
<evidence type="ECO:0000256" key="1">
    <source>
        <dbReference type="SAM" id="Phobius"/>
    </source>
</evidence>
<keyword evidence="1" id="KW-0812">Transmembrane</keyword>
<dbReference type="EMBL" id="MWSK01000004">
    <property type="protein sequence ID" value="OXS77811.1"/>
    <property type="molecule type" value="Genomic_DNA"/>
</dbReference>
<dbReference type="Proteomes" id="UP000186385">
    <property type="component" value="Unassembled WGS sequence"/>
</dbReference>
<dbReference type="SUPFAM" id="SSF110296">
    <property type="entry name" value="Oligoxyloglucan reducing end-specific cellobiohydrolase"/>
    <property type="match status" value="1"/>
</dbReference>
<reference evidence="3 4" key="1">
    <citation type="submission" date="2017-01" db="EMBL/GenBank/DDBJ databases">
        <authorList>
            <person name="Mah S.A."/>
            <person name="Swanson W.J."/>
            <person name="Moy G.W."/>
            <person name="Vacquier V.D."/>
        </authorList>
    </citation>
    <scope>NUCLEOTIDE SEQUENCE [LARGE SCALE GENOMIC DNA]</scope>
    <source>
        <strain evidence="3 4">NIO-1016</strain>
    </source>
</reference>
<dbReference type="EMBL" id="FTLX01000004">
    <property type="protein sequence ID" value="SIQ83411.1"/>
    <property type="molecule type" value="Genomic_DNA"/>
</dbReference>
<organism evidence="3 4">
    <name type="scientific">Domibacillus enclensis</name>
    <dbReference type="NCBI Taxonomy" id="1017273"/>
    <lineage>
        <taxon>Bacteria</taxon>
        <taxon>Bacillati</taxon>
        <taxon>Bacillota</taxon>
        <taxon>Bacilli</taxon>
        <taxon>Bacillales</taxon>
        <taxon>Bacillaceae</taxon>
        <taxon>Domibacillus</taxon>
    </lineage>
</organism>
<dbReference type="Gene3D" id="2.130.10.10">
    <property type="entry name" value="YVTN repeat-like/Quinoprotein amine dehydrogenase"/>
    <property type="match status" value="2"/>
</dbReference>
<proteinExistence type="predicted"/>
<dbReference type="AlphaFoldDB" id="A0A1N6VZV7"/>
<dbReference type="RefSeq" id="WP_052698563.1">
    <property type="nucleotide sequence ID" value="NZ_FTLX01000004.1"/>
</dbReference>
<keyword evidence="1" id="KW-1133">Transmembrane helix</keyword>
<reference evidence="5" key="2">
    <citation type="submission" date="2017-03" db="EMBL/GenBank/DDBJ databases">
        <title>Bacillus sp. V-88(T) DSM27956, whole genome shotgun sequencing project.</title>
        <authorList>
            <person name="Dastager S.G."/>
            <person name="Neurgaonkar P.S."/>
            <person name="Dharne M.S."/>
        </authorList>
    </citation>
    <scope>NUCLEOTIDE SEQUENCE [LARGE SCALE GENOMIC DNA]</scope>
    <source>
        <strain evidence="5">DSM 25145</strain>
    </source>
</reference>
<dbReference type="NCBIfam" id="NF045728">
    <property type="entry name" value="glycosyl_F510_1955"/>
    <property type="match status" value="1"/>
</dbReference>
<evidence type="ECO:0000313" key="4">
    <source>
        <dbReference type="Proteomes" id="UP000186385"/>
    </source>
</evidence>
<accession>A0A1N6VZV7</accession>
<dbReference type="Proteomes" id="UP000215545">
    <property type="component" value="Unassembled WGS sequence"/>
</dbReference>
<sequence length="312" mass="33768">MKKSNKPKKSPMLMWGILLTVIAASTAGIFFLSKGTEKSVSFDHIHGIGYTGDGNSLVIPAHDGLRIYEEDTWRNAENEPNDYMGFSMINDGFYSSGHPAPGSDLKNPFGIVKSDNFGSEIEPLTLYGEVDFHGMAAGYNSNIIYVMNPQPNTVMASPGLYFSTDEARTWKNSKLNNLVGSASAIAVHPENEQMIALGTDQGAFLSADNGNTFNQTLKEPVSAMTYTFDEKVAIGSRGEKAKVTILDLISLEPKELSIPSPNEGEFISFIAVNPKDVNVIAYSTSENNVYQSKNGGASWTAIVKKGKGVKSD</sequence>
<reference evidence="2" key="3">
    <citation type="submission" date="2017-03" db="EMBL/GenBank/DDBJ databases">
        <authorList>
            <person name="Dastager S.G."/>
            <person name="Neurgaonkar P.S."/>
            <person name="Dharne M.S."/>
        </authorList>
    </citation>
    <scope>NUCLEOTIDE SEQUENCE</scope>
    <source>
        <strain evidence="2">DSM 25145</strain>
    </source>
</reference>